<dbReference type="EMBL" id="CAJNOU010000671">
    <property type="protein sequence ID" value="CAF1061812.1"/>
    <property type="molecule type" value="Genomic_DNA"/>
</dbReference>
<accession>A0A814LAX8</accession>
<evidence type="ECO:0000256" key="7">
    <source>
        <dbReference type="RuleBase" id="RU361183"/>
    </source>
</evidence>
<proteinExistence type="predicted"/>
<protein>
    <recommendedName>
        <fullName evidence="7">Metalloendopeptidase</fullName>
        <ecNumber evidence="7">3.4.24.-</ecNumber>
    </recommendedName>
</protein>
<comment type="caution">
    <text evidence="6">Lacks conserved residue(s) required for the propagation of feature annotation.</text>
</comment>
<sequence>MKAVIFTIVQLWIVLLIDAKPLNILVSRPLRYVVEPIDRNGISPENLGRALRDDILVPGPKSNVMNRGVAYNFANKWPYGIVPYDMSPITNSGDRDMIRNAMDWVVYDTGSPIAGSDSRAPCVYFRPREAGDETFLTIRYGQGCNAHMGYWQNFGLTMTLQKDNEANCFHSGTIKHELLHVLGFDHEQNRPDRDNYVTINYGNIDSEWHYAFEKSTWGKTAVDLGTSYDYSSIMHYGRDYFSNNGQPTIVPKQANAPIGSSDDLSPTDIVEVRRFYGCPA</sequence>
<keyword evidence="5 6" id="KW-0482">Metalloprotease</keyword>
<evidence type="ECO:0000256" key="5">
    <source>
        <dbReference type="ARBA" id="ARBA00023049"/>
    </source>
</evidence>
<dbReference type="SUPFAM" id="SSF55486">
    <property type="entry name" value="Metalloproteases ('zincins'), catalytic domain"/>
    <property type="match status" value="1"/>
</dbReference>
<comment type="cofactor">
    <cofactor evidence="6 7">
        <name>Zn(2+)</name>
        <dbReference type="ChEBI" id="CHEBI:29105"/>
    </cofactor>
    <text evidence="6 7">Binds 1 zinc ion per subunit.</text>
</comment>
<dbReference type="InterPro" id="IPR006026">
    <property type="entry name" value="Peptidase_Metallo"/>
</dbReference>
<gene>
    <name evidence="9" type="ORF">SEV965_LOCUS13887</name>
</gene>
<dbReference type="EC" id="3.4.24.-" evidence="7"/>
<dbReference type="PRINTS" id="PR00480">
    <property type="entry name" value="ASTACIN"/>
</dbReference>
<dbReference type="AlphaFoldDB" id="A0A814LAX8"/>
<feature type="binding site" evidence="6">
    <location>
        <position position="186"/>
    </location>
    <ligand>
        <name>Zn(2+)</name>
        <dbReference type="ChEBI" id="CHEBI:29105"/>
        <note>catalytic</note>
    </ligand>
</feature>
<feature type="domain" description="Peptidase M12A" evidence="8">
    <location>
        <begin position="67"/>
        <end position="279"/>
    </location>
</feature>
<dbReference type="GO" id="GO:0006508">
    <property type="term" value="P:proteolysis"/>
    <property type="evidence" value="ECO:0007669"/>
    <property type="project" value="UniProtKB-KW"/>
</dbReference>
<evidence type="ECO:0000256" key="4">
    <source>
        <dbReference type="ARBA" id="ARBA00022833"/>
    </source>
</evidence>
<keyword evidence="7" id="KW-0732">Signal</keyword>
<dbReference type="Pfam" id="PF01400">
    <property type="entry name" value="Astacin"/>
    <property type="match status" value="1"/>
</dbReference>
<dbReference type="PANTHER" id="PTHR10127:SF780">
    <property type="entry name" value="METALLOENDOPEPTIDASE"/>
    <property type="match status" value="1"/>
</dbReference>
<dbReference type="InterPro" id="IPR034035">
    <property type="entry name" value="Astacin-like_dom"/>
</dbReference>
<keyword evidence="2 6" id="KW-0479">Metal-binding</keyword>
<evidence type="ECO:0000313" key="10">
    <source>
        <dbReference type="Proteomes" id="UP000663889"/>
    </source>
</evidence>
<evidence type="ECO:0000256" key="1">
    <source>
        <dbReference type="ARBA" id="ARBA00022670"/>
    </source>
</evidence>
<dbReference type="PANTHER" id="PTHR10127">
    <property type="entry name" value="DISCOIDIN, CUB, EGF, LAMININ , AND ZINC METALLOPROTEASE DOMAIN CONTAINING"/>
    <property type="match status" value="1"/>
</dbReference>
<dbReference type="Proteomes" id="UP000663889">
    <property type="component" value="Unassembled WGS sequence"/>
</dbReference>
<comment type="caution">
    <text evidence="9">The sequence shown here is derived from an EMBL/GenBank/DDBJ whole genome shotgun (WGS) entry which is preliminary data.</text>
</comment>
<dbReference type="GO" id="GO:0004222">
    <property type="term" value="F:metalloendopeptidase activity"/>
    <property type="evidence" value="ECO:0007669"/>
    <property type="project" value="UniProtKB-UniRule"/>
</dbReference>
<evidence type="ECO:0000256" key="6">
    <source>
        <dbReference type="PROSITE-ProRule" id="PRU01211"/>
    </source>
</evidence>
<feature type="binding site" evidence="6">
    <location>
        <position position="180"/>
    </location>
    <ligand>
        <name>Zn(2+)</name>
        <dbReference type="ChEBI" id="CHEBI:29105"/>
        <note>catalytic</note>
    </ligand>
</feature>
<feature type="signal peptide" evidence="7">
    <location>
        <begin position="1"/>
        <end position="19"/>
    </location>
</feature>
<dbReference type="InterPro" id="IPR001506">
    <property type="entry name" value="Peptidase_M12A"/>
</dbReference>
<feature type="chain" id="PRO_5033108906" description="Metalloendopeptidase" evidence="7">
    <location>
        <begin position="20"/>
        <end position="280"/>
    </location>
</feature>
<dbReference type="Gene3D" id="3.40.390.10">
    <property type="entry name" value="Collagenase (Catalytic Domain)"/>
    <property type="match status" value="1"/>
</dbReference>
<evidence type="ECO:0000256" key="3">
    <source>
        <dbReference type="ARBA" id="ARBA00022801"/>
    </source>
</evidence>
<evidence type="ECO:0000259" key="8">
    <source>
        <dbReference type="PROSITE" id="PS51864"/>
    </source>
</evidence>
<dbReference type="PROSITE" id="PS51864">
    <property type="entry name" value="ASTACIN"/>
    <property type="match status" value="1"/>
</dbReference>
<dbReference type="SMART" id="SM00235">
    <property type="entry name" value="ZnMc"/>
    <property type="match status" value="1"/>
</dbReference>
<keyword evidence="4 6" id="KW-0862">Zinc</keyword>
<organism evidence="9 10">
    <name type="scientific">Rotaria sordida</name>
    <dbReference type="NCBI Taxonomy" id="392033"/>
    <lineage>
        <taxon>Eukaryota</taxon>
        <taxon>Metazoa</taxon>
        <taxon>Spiralia</taxon>
        <taxon>Gnathifera</taxon>
        <taxon>Rotifera</taxon>
        <taxon>Eurotatoria</taxon>
        <taxon>Bdelloidea</taxon>
        <taxon>Philodinida</taxon>
        <taxon>Philodinidae</taxon>
        <taxon>Rotaria</taxon>
    </lineage>
</organism>
<keyword evidence="1 6" id="KW-0645">Protease</keyword>
<evidence type="ECO:0000256" key="2">
    <source>
        <dbReference type="ARBA" id="ARBA00022723"/>
    </source>
</evidence>
<reference evidence="9" key="1">
    <citation type="submission" date="2021-02" db="EMBL/GenBank/DDBJ databases">
        <authorList>
            <person name="Nowell W R."/>
        </authorList>
    </citation>
    <scope>NUCLEOTIDE SEQUENCE</scope>
</reference>
<dbReference type="InterPro" id="IPR024079">
    <property type="entry name" value="MetalloPept_cat_dom_sf"/>
</dbReference>
<dbReference type="GO" id="GO:0008270">
    <property type="term" value="F:zinc ion binding"/>
    <property type="evidence" value="ECO:0007669"/>
    <property type="project" value="UniProtKB-UniRule"/>
</dbReference>
<name>A0A814LAX8_9BILA</name>
<keyword evidence="3 6" id="KW-0378">Hydrolase</keyword>
<feature type="binding site" evidence="6">
    <location>
        <position position="176"/>
    </location>
    <ligand>
        <name>Zn(2+)</name>
        <dbReference type="ChEBI" id="CHEBI:29105"/>
        <note>catalytic</note>
    </ligand>
</feature>
<dbReference type="CDD" id="cd04280">
    <property type="entry name" value="ZnMc_astacin_like"/>
    <property type="match status" value="1"/>
</dbReference>
<feature type="active site" evidence="6">
    <location>
        <position position="177"/>
    </location>
</feature>
<evidence type="ECO:0000313" key="9">
    <source>
        <dbReference type="EMBL" id="CAF1061812.1"/>
    </source>
</evidence>